<name>A0A1J5PUS5_9ZZZZ</name>
<dbReference type="EMBL" id="MLJW01002446">
    <property type="protein sequence ID" value="OIQ74608.1"/>
    <property type="molecule type" value="Genomic_DNA"/>
</dbReference>
<reference evidence="1" key="1">
    <citation type="submission" date="2016-10" db="EMBL/GenBank/DDBJ databases">
        <title>Sequence of Gallionella enrichment culture.</title>
        <authorList>
            <person name="Poehlein A."/>
            <person name="Muehling M."/>
            <person name="Daniel R."/>
        </authorList>
    </citation>
    <scope>NUCLEOTIDE SEQUENCE</scope>
</reference>
<sequence>MKNNATSRAVARVVQTFLCQQLAKLGERVRHHRAVETDKSMDLTQLPRAGLNDVQPALRGQDEAQMLALMRLEGILFIRAQRVEQGLVRG</sequence>
<protein>
    <submittedName>
        <fullName evidence="1">Uncharacterized protein</fullName>
    </submittedName>
</protein>
<comment type="caution">
    <text evidence="1">The sequence shown here is derived from an EMBL/GenBank/DDBJ whole genome shotgun (WGS) entry which is preliminary data.</text>
</comment>
<proteinExistence type="predicted"/>
<gene>
    <name evidence="1" type="ORF">GALL_437340</name>
</gene>
<evidence type="ECO:0000313" key="1">
    <source>
        <dbReference type="EMBL" id="OIQ74608.1"/>
    </source>
</evidence>
<accession>A0A1J5PUS5</accession>
<organism evidence="1">
    <name type="scientific">mine drainage metagenome</name>
    <dbReference type="NCBI Taxonomy" id="410659"/>
    <lineage>
        <taxon>unclassified sequences</taxon>
        <taxon>metagenomes</taxon>
        <taxon>ecological metagenomes</taxon>
    </lineage>
</organism>
<dbReference type="AlphaFoldDB" id="A0A1J5PUS5"/>